<feature type="region of interest" description="Disordered" evidence="1">
    <location>
        <begin position="1"/>
        <end position="245"/>
    </location>
</feature>
<keyword evidence="3" id="KW-1185">Reference proteome</keyword>
<feature type="compositionally biased region" description="Basic residues" evidence="1">
    <location>
        <begin position="179"/>
        <end position="189"/>
    </location>
</feature>
<evidence type="ECO:0000313" key="2">
    <source>
        <dbReference type="EMBL" id="UNZ01078.1"/>
    </source>
</evidence>
<sequence length="245" mass="26175">MQRSPGCLEEPGAARGSAGRGCRDWRVSTQLDGSGGRPRSVQPVFESGAIAASWTRRTTRQDPSTRSGLTWAPPPTSGSRPRSAPGCPSAACWPSRSSPMHFLCSRTSKRPASGQQPSDASPSPLRLTGQPCVHRGGRVSGRVPHGRSRSARAGARRPWYGCERSRRSPRNCRAGCPVPRRRPSGRPHTRPGAEHRTSRTPSNSAAHNVRMAAMASPDGSPTCRPRHDTPLDDSQGSGGARPERG</sequence>
<accession>A0ABY3YT21</accession>
<proteinExistence type="predicted"/>
<evidence type="ECO:0000256" key="1">
    <source>
        <dbReference type="SAM" id="MobiDB-lite"/>
    </source>
</evidence>
<organism evidence="2 3">
    <name type="scientific">Streptomyces rimosus subsp. rimosus</name>
    <dbReference type="NCBI Taxonomy" id="132474"/>
    <lineage>
        <taxon>Bacteria</taxon>
        <taxon>Bacillati</taxon>
        <taxon>Actinomycetota</taxon>
        <taxon>Actinomycetes</taxon>
        <taxon>Kitasatosporales</taxon>
        <taxon>Streptomycetaceae</taxon>
        <taxon>Streptomyces</taxon>
    </lineage>
</organism>
<name>A0ABY3YT21_STRRM</name>
<protein>
    <submittedName>
        <fullName evidence="2">Uncharacterized protein</fullName>
    </submittedName>
</protein>
<evidence type="ECO:0000313" key="3">
    <source>
        <dbReference type="Proteomes" id="UP000829494"/>
    </source>
</evidence>
<dbReference type="EMBL" id="CP094298">
    <property type="protein sequence ID" value="UNZ01078.1"/>
    <property type="molecule type" value="Genomic_DNA"/>
</dbReference>
<reference evidence="2 3" key="1">
    <citation type="submission" date="2022-03" db="EMBL/GenBank/DDBJ databases">
        <title>Complete genome of Streptomyces rimosus ssp. rimosus R7 (=ATCC 10970).</title>
        <authorList>
            <person name="Beganovic S."/>
            <person name="Ruckert C."/>
            <person name="Busche T."/>
            <person name="Kalinowski J."/>
            <person name="Wittmann C."/>
        </authorList>
    </citation>
    <scope>NUCLEOTIDE SEQUENCE [LARGE SCALE GENOMIC DNA]</scope>
    <source>
        <strain evidence="2 3">R7</strain>
    </source>
</reference>
<gene>
    <name evidence="2" type="ORF">SRIMR7_02895</name>
</gene>
<dbReference type="Proteomes" id="UP000829494">
    <property type="component" value="Chromosome"/>
</dbReference>